<evidence type="ECO:0000313" key="2">
    <source>
        <dbReference type="Proteomes" id="UP001642464"/>
    </source>
</evidence>
<protein>
    <submittedName>
        <fullName evidence="1">2'-phosphotransferase</fullName>
    </submittedName>
</protein>
<organism evidence="1 2">
    <name type="scientific">Durusdinium trenchii</name>
    <dbReference type="NCBI Taxonomy" id="1381693"/>
    <lineage>
        <taxon>Eukaryota</taxon>
        <taxon>Sar</taxon>
        <taxon>Alveolata</taxon>
        <taxon>Dinophyceae</taxon>
        <taxon>Suessiales</taxon>
        <taxon>Symbiodiniaceae</taxon>
        <taxon>Durusdinium</taxon>
    </lineage>
</organism>
<name>A0ABP0L260_9DINO</name>
<sequence length="50" mass="5542">MDNPDVDGWFVGTKRMSGPLFACTEACDTVTFRDSAIRFLRDKATGLCPE</sequence>
<reference evidence="1 2" key="1">
    <citation type="submission" date="2024-02" db="EMBL/GenBank/DDBJ databases">
        <authorList>
            <person name="Chen Y."/>
            <person name="Shah S."/>
            <person name="Dougan E. K."/>
            <person name="Thang M."/>
            <person name="Chan C."/>
        </authorList>
    </citation>
    <scope>NUCLEOTIDE SEQUENCE [LARGE SCALE GENOMIC DNA]</scope>
</reference>
<dbReference type="Proteomes" id="UP001642464">
    <property type="component" value="Unassembled WGS sequence"/>
</dbReference>
<comment type="caution">
    <text evidence="1">The sequence shown here is derived from an EMBL/GenBank/DDBJ whole genome shotgun (WGS) entry which is preliminary data.</text>
</comment>
<proteinExistence type="predicted"/>
<accession>A0ABP0L260</accession>
<gene>
    <name evidence="1" type="ORF">SCF082_LOCUS20247</name>
</gene>
<keyword evidence="2" id="KW-1185">Reference proteome</keyword>
<dbReference type="EMBL" id="CAXAMM010014069">
    <property type="protein sequence ID" value="CAK9032886.1"/>
    <property type="molecule type" value="Genomic_DNA"/>
</dbReference>
<evidence type="ECO:0000313" key="1">
    <source>
        <dbReference type="EMBL" id="CAK9032886.1"/>
    </source>
</evidence>